<dbReference type="InterPro" id="IPR003439">
    <property type="entry name" value="ABC_transporter-like_ATP-bd"/>
</dbReference>
<keyword evidence="12" id="KW-1185">Reference proteome</keyword>
<keyword evidence="5" id="KW-0067">ATP-binding</keyword>
<evidence type="ECO:0000259" key="10">
    <source>
        <dbReference type="PROSITE" id="PS50893"/>
    </source>
</evidence>
<dbReference type="InterPro" id="IPR043926">
    <property type="entry name" value="ABCG_dom"/>
</dbReference>
<feature type="transmembrane region" description="Helical" evidence="9">
    <location>
        <begin position="593"/>
        <end position="611"/>
    </location>
</feature>
<evidence type="ECO:0000256" key="8">
    <source>
        <dbReference type="SAM" id="MobiDB-lite"/>
    </source>
</evidence>
<gene>
    <name evidence="11" type="ORF">CTAYLR_001655</name>
</gene>
<evidence type="ECO:0000256" key="5">
    <source>
        <dbReference type="ARBA" id="ARBA00022840"/>
    </source>
</evidence>
<accession>A0AAD7XHV8</accession>
<evidence type="ECO:0000313" key="12">
    <source>
        <dbReference type="Proteomes" id="UP001230188"/>
    </source>
</evidence>
<dbReference type="InterPro" id="IPR013525">
    <property type="entry name" value="ABC2_TM"/>
</dbReference>
<dbReference type="InterPro" id="IPR017871">
    <property type="entry name" value="ABC_transporter-like_CS"/>
</dbReference>
<keyword evidence="7 9" id="KW-0472">Membrane</keyword>
<feature type="domain" description="ABC transporter" evidence="10">
    <location>
        <begin position="9"/>
        <end position="243"/>
    </location>
</feature>
<feature type="transmembrane region" description="Helical" evidence="9">
    <location>
        <begin position="449"/>
        <end position="474"/>
    </location>
</feature>
<evidence type="ECO:0000256" key="7">
    <source>
        <dbReference type="ARBA" id="ARBA00023136"/>
    </source>
</evidence>
<evidence type="ECO:0000256" key="4">
    <source>
        <dbReference type="ARBA" id="ARBA00022741"/>
    </source>
</evidence>
<dbReference type="Pfam" id="PF00005">
    <property type="entry name" value="ABC_tran"/>
    <property type="match status" value="2"/>
</dbReference>
<dbReference type="SUPFAM" id="SSF52540">
    <property type="entry name" value="P-loop containing nucleoside triphosphate hydrolases"/>
    <property type="match status" value="2"/>
</dbReference>
<feature type="region of interest" description="Disordered" evidence="8">
    <location>
        <begin position="617"/>
        <end position="668"/>
    </location>
</feature>
<keyword evidence="6 9" id="KW-1133">Transmembrane helix</keyword>
<comment type="subcellular location">
    <subcellularLocation>
        <location evidence="1">Membrane</location>
        <topology evidence="1">Multi-pass membrane protein</topology>
    </subcellularLocation>
</comment>
<proteinExistence type="predicted"/>
<dbReference type="InterPro" id="IPR050352">
    <property type="entry name" value="ABCG_transporters"/>
</dbReference>
<dbReference type="Pfam" id="PF19055">
    <property type="entry name" value="ABC2_membrane_7"/>
    <property type="match status" value="1"/>
</dbReference>
<dbReference type="GO" id="GO:0016887">
    <property type="term" value="F:ATP hydrolysis activity"/>
    <property type="evidence" value="ECO:0007669"/>
    <property type="project" value="InterPro"/>
</dbReference>
<feature type="transmembrane region" description="Helical" evidence="9">
    <location>
        <begin position="379"/>
        <end position="397"/>
    </location>
</feature>
<dbReference type="PROSITE" id="PS00211">
    <property type="entry name" value="ABC_TRANSPORTER_1"/>
    <property type="match status" value="1"/>
</dbReference>
<keyword evidence="3 9" id="KW-0812">Transmembrane</keyword>
<name>A0AAD7XHV8_9STRA</name>
<dbReference type="GO" id="GO:0140359">
    <property type="term" value="F:ABC-type transporter activity"/>
    <property type="evidence" value="ECO:0007669"/>
    <property type="project" value="InterPro"/>
</dbReference>
<sequence length="1282" mass="138871">MDSISETKLEAIGVGYEVSGKTILSDVTTRFEPRQVTAIMGPSGAGKSSLLAVLGGRAAGTITGQVVANGVPVSPQRVRSMLSHMPQDDIMYTELTVRQTLYYAALLRSPRTWSQDTKLERADHIMMTLGMERVIDSRVSDVSGGQRKRASAAMEFLSVRPVLSMDEPTSGLDAATASALVQRLVTAANQEGRTVLCTIHQPAWSLVERFNRLVVLAPVDDQRGGMIVFDAEPASLPRFIERVSSTMASEENAADTMLYALQRDGAVKWRNEWTATTLYKDAIARASTTTKAGGVAKAAAAALVQDDPTEDLTTFLLLKVDNNQQEGTGGGGKKCSRVVDALFELSQSDEYPISQFQQYLVLFFRALHVYIVDPAQGRLMATILAIYTLLMVAMLHGMPPNFSKINGCVSYFLTQYSMTMLPLIVLMPLEKRVVVREFRNGAFSVAPYWCARVTLGCTHATFVATVATIVYPLYGFPVTPLAPKLIRWWCAQFLFIACVMIFALTIGILTPSPLAGIKAVVAFMMPWLVSSGTVPPLHLIRPVAYPFHWPNPFSWAFKLLLCISFTSRGDKASEVLEGSDYLAMNCGNANSCFYALAIFFAATFVLGLGLTHRALKSSDKSAGRTQPNKKKPSPKSVILPSEDEEVGRAKKKQPAATEATQDNPLVTAAAATTTTTARVPRESGADEEAAAAVPTAVAAGASYAPVRIALRDVTYRRKSKPDKPALEGVTMTIEPAALVALMGPSGAGKSTLLRLLAGQLRDGFVDGPGGTKLKLLQGQVLVDGHPMNAKGFRAVGTLTPQDDFVPTVLTVRQVLTYTAELRLAATTVEREAAVVAVMRELGLAKIADNVVGDETKVGISGGQKKRLSVAIDLLANRPIMLIDEPTTGLDAAAAADVVQALERLSKSQRRTIIASIHQPPWALMQRFEQLLLLASGRVIFNGPPAGVPEFFASGGSPVPPNENPLDHVMFVLQAEGAPKWTAHYVAHKLSSPGGDDDAAGLFRGSAENDAPPLEYPVSELEQWWTLVRRTARVFFADEDQFMELLIPGCINNMISGFAFFSFPTNWFLPQAITISLCGLSMMMLNGLVLSIPVERQIVVREFGNGTYSMRAFWFARCAVSLLAVAIFAPIFTVIWYAMVGLSSDPHVVFTVFFSSLLSAADFAILANIIGVVANTQLRAAQICDPFSLSATLFSGTIVTRRFIKDFLKPIYYLVPISYASENCLTAVLEDKGEMGQTLLAYLHFHPSNRPFNYACMLAILAALLLAGLFFADRTIGAISTSE</sequence>
<dbReference type="InterPro" id="IPR027417">
    <property type="entry name" value="P-loop_NTPase"/>
</dbReference>
<dbReference type="Proteomes" id="UP001230188">
    <property type="component" value="Unassembled WGS sequence"/>
</dbReference>
<dbReference type="GO" id="GO:0016020">
    <property type="term" value="C:membrane"/>
    <property type="evidence" value="ECO:0007669"/>
    <property type="project" value="UniProtKB-SubCell"/>
</dbReference>
<dbReference type="EMBL" id="JAQMWT010000390">
    <property type="protein sequence ID" value="KAJ8602097.1"/>
    <property type="molecule type" value="Genomic_DNA"/>
</dbReference>
<dbReference type="SMART" id="SM00382">
    <property type="entry name" value="AAA"/>
    <property type="match status" value="2"/>
</dbReference>
<keyword evidence="2" id="KW-0813">Transport</keyword>
<organism evidence="11 12">
    <name type="scientific">Chrysophaeum taylorii</name>
    <dbReference type="NCBI Taxonomy" id="2483200"/>
    <lineage>
        <taxon>Eukaryota</taxon>
        <taxon>Sar</taxon>
        <taxon>Stramenopiles</taxon>
        <taxon>Ochrophyta</taxon>
        <taxon>Pelagophyceae</taxon>
        <taxon>Pelagomonadales</taxon>
        <taxon>Pelagomonadaceae</taxon>
        <taxon>Chrysophaeum</taxon>
    </lineage>
</organism>
<evidence type="ECO:0000256" key="1">
    <source>
        <dbReference type="ARBA" id="ARBA00004141"/>
    </source>
</evidence>
<evidence type="ECO:0000313" key="11">
    <source>
        <dbReference type="EMBL" id="KAJ8602097.1"/>
    </source>
</evidence>
<dbReference type="PANTHER" id="PTHR48041:SF91">
    <property type="entry name" value="ABC TRANSPORTER G FAMILY MEMBER 28"/>
    <property type="match status" value="1"/>
</dbReference>
<protein>
    <recommendedName>
        <fullName evidence="10">ABC transporter domain-containing protein</fullName>
    </recommendedName>
</protein>
<dbReference type="GO" id="GO:0005524">
    <property type="term" value="F:ATP binding"/>
    <property type="evidence" value="ECO:0007669"/>
    <property type="project" value="UniProtKB-KW"/>
</dbReference>
<feature type="transmembrane region" description="Helical" evidence="9">
    <location>
        <begin position="1149"/>
        <end position="1173"/>
    </location>
</feature>
<dbReference type="Gene3D" id="3.40.50.300">
    <property type="entry name" value="P-loop containing nucleotide triphosphate hydrolases"/>
    <property type="match status" value="2"/>
</dbReference>
<dbReference type="PROSITE" id="PS50893">
    <property type="entry name" value="ABC_TRANSPORTER_2"/>
    <property type="match status" value="2"/>
</dbReference>
<feature type="transmembrane region" description="Helical" evidence="9">
    <location>
        <begin position="486"/>
        <end position="509"/>
    </location>
</feature>
<feature type="domain" description="ABC transporter" evidence="10">
    <location>
        <begin position="708"/>
        <end position="960"/>
    </location>
</feature>
<feature type="transmembrane region" description="Helical" evidence="9">
    <location>
        <begin position="1068"/>
        <end position="1093"/>
    </location>
</feature>
<dbReference type="Pfam" id="PF01061">
    <property type="entry name" value="ABC2_membrane"/>
    <property type="match status" value="2"/>
</dbReference>
<dbReference type="PANTHER" id="PTHR48041">
    <property type="entry name" value="ABC TRANSPORTER G FAMILY MEMBER 28"/>
    <property type="match status" value="1"/>
</dbReference>
<keyword evidence="4" id="KW-0547">Nucleotide-binding</keyword>
<evidence type="ECO:0000256" key="3">
    <source>
        <dbReference type="ARBA" id="ARBA00022692"/>
    </source>
</evidence>
<feature type="transmembrane region" description="Helical" evidence="9">
    <location>
        <begin position="409"/>
        <end position="429"/>
    </location>
</feature>
<evidence type="ECO:0000256" key="9">
    <source>
        <dbReference type="SAM" id="Phobius"/>
    </source>
</evidence>
<feature type="transmembrane region" description="Helical" evidence="9">
    <location>
        <begin position="1251"/>
        <end position="1271"/>
    </location>
</feature>
<feature type="transmembrane region" description="Helical" evidence="9">
    <location>
        <begin position="1113"/>
        <end position="1137"/>
    </location>
</feature>
<comment type="caution">
    <text evidence="11">The sequence shown here is derived from an EMBL/GenBank/DDBJ whole genome shotgun (WGS) entry which is preliminary data.</text>
</comment>
<dbReference type="InterPro" id="IPR003593">
    <property type="entry name" value="AAA+_ATPase"/>
</dbReference>
<evidence type="ECO:0000256" key="6">
    <source>
        <dbReference type="ARBA" id="ARBA00022989"/>
    </source>
</evidence>
<evidence type="ECO:0000256" key="2">
    <source>
        <dbReference type="ARBA" id="ARBA00022448"/>
    </source>
</evidence>
<reference evidence="11" key="1">
    <citation type="submission" date="2023-01" db="EMBL/GenBank/DDBJ databases">
        <title>Metagenome sequencing of chrysophaentin producing Chrysophaeum taylorii.</title>
        <authorList>
            <person name="Davison J."/>
            <person name="Bewley C."/>
        </authorList>
    </citation>
    <scope>NUCLEOTIDE SEQUENCE</scope>
    <source>
        <strain evidence="11">NIES-1699</strain>
    </source>
</reference>